<evidence type="ECO:0000313" key="9">
    <source>
        <dbReference type="EMBL" id="KAF2198395.1"/>
    </source>
</evidence>
<evidence type="ECO:0000313" key="10">
    <source>
        <dbReference type="Proteomes" id="UP000799536"/>
    </source>
</evidence>
<keyword evidence="10" id="KW-1185">Reference proteome</keyword>
<gene>
    <name evidence="9" type="ORF">GQ43DRAFT_434305</name>
</gene>
<dbReference type="Gene3D" id="3.20.100.30">
    <property type="entry name" value="VTC, catalytic tunnel domain"/>
    <property type="match status" value="1"/>
</dbReference>
<feature type="region of interest" description="Disordered" evidence="6">
    <location>
        <begin position="277"/>
        <end position="304"/>
    </location>
</feature>
<dbReference type="InterPro" id="IPR018966">
    <property type="entry name" value="VTC_domain"/>
</dbReference>
<protein>
    <recommendedName>
        <fullName evidence="8">SPX domain-containing protein</fullName>
    </recommendedName>
</protein>
<evidence type="ECO:0000256" key="1">
    <source>
        <dbReference type="ARBA" id="ARBA00004128"/>
    </source>
</evidence>
<dbReference type="PROSITE" id="PS51382">
    <property type="entry name" value="SPX"/>
    <property type="match status" value="1"/>
</dbReference>
<proteinExistence type="predicted"/>
<evidence type="ECO:0000256" key="5">
    <source>
        <dbReference type="ARBA" id="ARBA00023136"/>
    </source>
</evidence>
<feature type="transmembrane region" description="Helical" evidence="7">
    <location>
        <begin position="790"/>
        <end position="811"/>
    </location>
</feature>
<comment type="subcellular location">
    <subcellularLocation>
        <location evidence="1">Vacuole membrane</location>
        <topology evidence="1">Multi-pass membrane protein</topology>
    </subcellularLocation>
</comment>
<dbReference type="GO" id="GO:0042144">
    <property type="term" value="P:vacuole fusion, non-autophagic"/>
    <property type="evidence" value="ECO:0007669"/>
    <property type="project" value="TreeGrafter"/>
</dbReference>
<feature type="compositionally biased region" description="Polar residues" evidence="6">
    <location>
        <begin position="285"/>
        <end position="298"/>
    </location>
</feature>
<dbReference type="EMBL" id="ML994147">
    <property type="protein sequence ID" value="KAF2198395.1"/>
    <property type="molecule type" value="Genomic_DNA"/>
</dbReference>
<evidence type="ECO:0000256" key="7">
    <source>
        <dbReference type="SAM" id="Phobius"/>
    </source>
</evidence>
<dbReference type="GO" id="GO:0006799">
    <property type="term" value="P:polyphosphate biosynthetic process"/>
    <property type="evidence" value="ECO:0007669"/>
    <property type="project" value="UniProtKB-ARBA"/>
</dbReference>
<evidence type="ECO:0000256" key="6">
    <source>
        <dbReference type="SAM" id="MobiDB-lite"/>
    </source>
</evidence>
<dbReference type="CDD" id="cd14474">
    <property type="entry name" value="SPX_YDR089W"/>
    <property type="match status" value="1"/>
</dbReference>
<dbReference type="PANTHER" id="PTHR46140">
    <property type="entry name" value="VACUOLAR TRANSPORTER CHAPERONE 1-RELATED"/>
    <property type="match status" value="1"/>
</dbReference>
<feature type="domain" description="SPX" evidence="8">
    <location>
        <begin position="1"/>
        <end position="164"/>
    </location>
</feature>
<dbReference type="InterPro" id="IPR042267">
    <property type="entry name" value="VTC_sf"/>
</dbReference>
<dbReference type="InterPro" id="IPR051572">
    <property type="entry name" value="VTC_Complex_Subunit"/>
</dbReference>
<dbReference type="Proteomes" id="UP000799536">
    <property type="component" value="Unassembled WGS sequence"/>
</dbReference>
<evidence type="ECO:0000256" key="3">
    <source>
        <dbReference type="ARBA" id="ARBA00022692"/>
    </source>
</evidence>
<dbReference type="Pfam" id="PF09359">
    <property type="entry name" value="VTC"/>
    <property type="match status" value="1"/>
</dbReference>
<evidence type="ECO:0000256" key="2">
    <source>
        <dbReference type="ARBA" id="ARBA00022554"/>
    </source>
</evidence>
<reference evidence="9" key="1">
    <citation type="journal article" date="2020" name="Stud. Mycol.">
        <title>101 Dothideomycetes genomes: a test case for predicting lifestyles and emergence of pathogens.</title>
        <authorList>
            <person name="Haridas S."/>
            <person name="Albert R."/>
            <person name="Binder M."/>
            <person name="Bloem J."/>
            <person name="Labutti K."/>
            <person name="Salamov A."/>
            <person name="Andreopoulos B."/>
            <person name="Baker S."/>
            <person name="Barry K."/>
            <person name="Bills G."/>
            <person name="Bluhm B."/>
            <person name="Cannon C."/>
            <person name="Castanera R."/>
            <person name="Culley D."/>
            <person name="Daum C."/>
            <person name="Ezra D."/>
            <person name="Gonzalez J."/>
            <person name="Henrissat B."/>
            <person name="Kuo A."/>
            <person name="Liang C."/>
            <person name="Lipzen A."/>
            <person name="Lutzoni F."/>
            <person name="Magnuson J."/>
            <person name="Mondo S."/>
            <person name="Nolan M."/>
            <person name="Ohm R."/>
            <person name="Pangilinan J."/>
            <person name="Park H.-J."/>
            <person name="Ramirez L."/>
            <person name="Alfaro M."/>
            <person name="Sun H."/>
            <person name="Tritt A."/>
            <person name="Yoshinaga Y."/>
            <person name="Zwiers L.-H."/>
            <person name="Turgeon B."/>
            <person name="Goodwin S."/>
            <person name="Spatafora J."/>
            <person name="Crous P."/>
            <person name="Grigoriev I."/>
        </authorList>
    </citation>
    <scope>NUCLEOTIDE SEQUENCE</scope>
    <source>
        <strain evidence="9">ATCC 74209</strain>
    </source>
</reference>
<dbReference type="InterPro" id="IPR004331">
    <property type="entry name" value="SPX_dom"/>
</dbReference>
<evidence type="ECO:0000256" key="4">
    <source>
        <dbReference type="ARBA" id="ARBA00022989"/>
    </source>
</evidence>
<dbReference type="GO" id="GO:0033254">
    <property type="term" value="C:vacuolar transporter chaperone complex"/>
    <property type="evidence" value="ECO:0007669"/>
    <property type="project" value="TreeGrafter"/>
</dbReference>
<sequence length="846" mass="95542">MKYGETLQQRSIPEWGYFNIDYDFLKDLIKHHTTPGAGTAVSIPGQGGTTQQEFRETLLRVLRSQHDRINLFIKSKSGEIERRLDHIKKRVLQLQARQPSEAADRRLRARTVERYAKIDADVSKAGEEIRCLARFQVAQRVGFQKILKKYKRWAKDSELEARFKKEVIDNPDSFFQRELGYLLDEYADVLQAVRMPFEQANTSMDSKLRSSGDPMDPISHIAKTIEGGSEVDFDSILSTLPLGPKGTKATYWIHPDHILEVEVLLLQHMRLYRSERTGEPRNDSLHATLTHQRSSSVTPGDEDSAGFVILDNPERQAQKQNTTTVAGIDEGRGAKASGYARWTSTDDSAIVAVGLDSDQDKQDSKDGEFVRLKRNQLPAFLDKSGYTTDESSQATSAKSVREWLLNHKEANPIVGICSKRTRFIGLQNNPAGGLWAILDQDIHMKGSMLHDLKYSDWVSKAHTKALKFPHTVLEIRKEGNQDATLIHLLDRSHLVERVRGFSVETHALWMCCKPAAMSAPYWMSTLEGDIRKLPEPVKKQRRRGTSNHGSFSSTPAHTTASTASATDGPSTPNTLRHQSSAGSGPDGLPVLTLKNFRKKSSRTRQLQHEVEEPIVQQRYWNEYDNPDSEDEGYYIYINPDEEVKFPGQEMIEKLAQKTKSLFRTSRGNEESPLLPHGSVGSVSSDDETPEEHANTLSGNYGTISDRHPLSTKKYFRNIFPFLGMRRDARGLDTLRRQSNREFMNEARIHERDMTKLKLYMTCIAAAVVIDVILAALAGTSRRKERGVVDVMVLFSTIFNMLLLIVAVLSLNTRRERVSWVHQGLVLASVLAVVIGDVLLLLWVWSP</sequence>
<feature type="compositionally biased region" description="Polar residues" evidence="6">
    <location>
        <begin position="573"/>
        <end position="582"/>
    </location>
</feature>
<accession>A0A9P4MVW3</accession>
<comment type="caution">
    <text evidence="9">The sequence shown here is derived from an EMBL/GenBank/DDBJ whole genome shotgun (WGS) entry which is preliminary data.</text>
</comment>
<keyword evidence="5 7" id="KW-0472">Membrane</keyword>
<organism evidence="9 10">
    <name type="scientific">Delitschia confertaspora ATCC 74209</name>
    <dbReference type="NCBI Taxonomy" id="1513339"/>
    <lineage>
        <taxon>Eukaryota</taxon>
        <taxon>Fungi</taxon>
        <taxon>Dikarya</taxon>
        <taxon>Ascomycota</taxon>
        <taxon>Pezizomycotina</taxon>
        <taxon>Dothideomycetes</taxon>
        <taxon>Pleosporomycetidae</taxon>
        <taxon>Pleosporales</taxon>
        <taxon>Delitschiaceae</taxon>
        <taxon>Delitschia</taxon>
    </lineage>
</organism>
<keyword evidence="2" id="KW-0926">Vacuole</keyword>
<feature type="transmembrane region" description="Helical" evidence="7">
    <location>
        <begin position="758"/>
        <end position="778"/>
    </location>
</feature>
<name>A0A9P4MVW3_9PLEO</name>
<keyword evidence="4 7" id="KW-1133">Transmembrane helix</keyword>
<feature type="region of interest" description="Disordered" evidence="6">
    <location>
        <begin position="533"/>
        <end position="591"/>
    </location>
</feature>
<dbReference type="GO" id="GO:0007034">
    <property type="term" value="P:vacuolar transport"/>
    <property type="evidence" value="ECO:0007669"/>
    <property type="project" value="TreeGrafter"/>
</dbReference>
<feature type="transmembrane region" description="Helical" evidence="7">
    <location>
        <begin position="823"/>
        <end position="844"/>
    </location>
</feature>
<feature type="region of interest" description="Disordered" evidence="6">
    <location>
        <begin position="662"/>
        <end position="704"/>
    </location>
</feature>
<dbReference type="AlphaFoldDB" id="A0A9P4MVW3"/>
<feature type="compositionally biased region" description="Low complexity" evidence="6">
    <location>
        <begin position="550"/>
        <end position="572"/>
    </location>
</feature>
<dbReference type="PANTHER" id="PTHR46140:SF1">
    <property type="entry name" value="VACUOLAR TRANSPORTER CHAPERONE COMPLEX SUBUNIT 4-RELATED"/>
    <property type="match status" value="1"/>
</dbReference>
<evidence type="ECO:0000259" key="8">
    <source>
        <dbReference type="PROSITE" id="PS51382"/>
    </source>
</evidence>
<dbReference type="GO" id="GO:0016237">
    <property type="term" value="P:microautophagy"/>
    <property type="evidence" value="ECO:0007669"/>
    <property type="project" value="TreeGrafter"/>
</dbReference>
<dbReference type="OrthoDB" id="5588846at2759"/>
<keyword evidence="3 7" id="KW-0812">Transmembrane</keyword>
<dbReference type="GO" id="GO:0000329">
    <property type="term" value="C:fungal-type vacuole membrane"/>
    <property type="evidence" value="ECO:0007669"/>
    <property type="project" value="TreeGrafter"/>
</dbReference>